<organism evidence="1">
    <name type="scientific">hydrothermal vent metagenome</name>
    <dbReference type="NCBI Taxonomy" id="652676"/>
    <lineage>
        <taxon>unclassified sequences</taxon>
        <taxon>metagenomes</taxon>
        <taxon>ecological metagenomes</taxon>
    </lineage>
</organism>
<evidence type="ECO:0000313" key="1">
    <source>
        <dbReference type="EMBL" id="VAX39434.1"/>
    </source>
</evidence>
<sequence>MLFRLTFALNMLLIALVFNAQGEAQKSANKLTTQQLLDPIWIEKRLAKVGIKKLIADYKDRKEPNVSIVRDALVLSRSILEKHPDALRNQLQGRLVSYKEAALKPFQILPSNGVQIALQTPTMFQSGHPRFHLFQPSCGPRKFTPGATGFTSVG</sequence>
<protein>
    <submittedName>
        <fullName evidence="1">Uncharacterized protein</fullName>
    </submittedName>
</protein>
<dbReference type="EMBL" id="UOGL01000331">
    <property type="protein sequence ID" value="VAX39434.1"/>
    <property type="molecule type" value="Genomic_DNA"/>
</dbReference>
<accession>A0A3B1DTD8</accession>
<gene>
    <name evidence="1" type="ORF">MNBD_PLANCTO02-2848</name>
</gene>
<reference evidence="1" key="1">
    <citation type="submission" date="2018-06" db="EMBL/GenBank/DDBJ databases">
        <authorList>
            <person name="Zhirakovskaya E."/>
        </authorList>
    </citation>
    <scope>NUCLEOTIDE SEQUENCE</scope>
</reference>
<dbReference type="AlphaFoldDB" id="A0A3B1DTD8"/>
<proteinExistence type="predicted"/>
<name>A0A3B1DTD8_9ZZZZ</name>